<dbReference type="EMBL" id="JAAEDH010000001">
    <property type="protein sequence ID" value="MBR0653605.1"/>
    <property type="molecule type" value="Genomic_DNA"/>
</dbReference>
<evidence type="ECO:0000313" key="4">
    <source>
        <dbReference type="EMBL" id="MBR0653605.1"/>
    </source>
</evidence>
<comment type="subcellular location">
    <subcellularLocation>
        <location evidence="1">Periplasm</location>
    </subcellularLocation>
</comment>
<organism evidence="4 5">
    <name type="scientific">Plastoroseomonas arctica</name>
    <dbReference type="NCBI Taxonomy" id="1509237"/>
    <lineage>
        <taxon>Bacteria</taxon>
        <taxon>Pseudomonadati</taxon>
        <taxon>Pseudomonadota</taxon>
        <taxon>Alphaproteobacteria</taxon>
        <taxon>Acetobacterales</taxon>
        <taxon>Acetobacteraceae</taxon>
        <taxon>Plastoroseomonas</taxon>
    </lineage>
</organism>
<evidence type="ECO:0000256" key="2">
    <source>
        <dbReference type="ARBA" id="ARBA00005695"/>
    </source>
</evidence>
<reference evidence="4" key="1">
    <citation type="submission" date="2020-01" db="EMBL/GenBank/DDBJ databases">
        <authorList>
            <person name="Rat A."/>
        </authorList>
    </citation>
    <scope>NUCLEOTIDE SEQUENCE</scope>
    <source>
        <strain evidence="4">LMG 28251</strain>
    </source>
</reference>
<dbReference type="SUPFAM" id="SSF53850">
    <property type="entry name" value="Periplasmic binding protein-like II"/>
    <property type="match status" value="1"/>
</dbReference>
<comment type="caution">
    <text evidence="4">The sequence shown here is derived from an EMBL/GenBank/DDBJ whole genome shotgun (WGS) entry which is preliminary data.</text>
</comment>
<dbReference type="Proteomes" id="UP001196068">
    <property type="component" value="Unassembled WGS sequence"/>
</dbReference>
<dbReference type="CDD" id="cd08495">
    <property type="entry name" value="PBP2_NikA_DppA_OppA_like_8"/>
    <property type="match status" value="1"/>
</dbReference>
<dbReference type="GO" id="GO:0030288">
    <property type="term" value="C:outer membrane-bounded periplasmic space"/>
    <property type="evidence" value="ECO:0007669"/>
    <property type="project" value="UniProtKB-ARBA"/>
</dbReference>
<dbReference type="GO" id="GO:0043190">
    <property type="term" value="C:ATP-binding cassette (ABC) transporter complex"/>
    <property type="evidence" value="ECO:0007669"/>
    <property type="project" value="InterPro"/>
</dbReference>
<dbReference type="AlphaFoldDB" id="A0AAF1JU13"/>
<gene>
    <name evidence="4" type="ORF">GXW79_00785</name>
</gene>
<evidence type="ECO:0000256" key="1">
    <source>
        <dbReference type="ARBA" id="ARBA00004418"/>
    </source>
</evidence>
<comment type="similarity">
    <text evidence="2">Belongs to the bacterial solute-binding protein 5 family.</text>
</comment>
<dbReference type="PANTHER" id="PTHR30290">
    <property type="entry name" value="PERIPLASMIC BINDING COMPONENT OF ABC TRANSPORTER"/>
    <property type="match status" value="1"/>
</dbReference>
<dbReference type="PIRSF" id="PIRSF002741">
    <property type="entry name" value="MppA"/>
    <property type="match status" value="1"/>
</dbReference>
<keyword evidence="5" id="KW-1185">Reference proteome</keyword>
<reference evidence="4" key="2">
    <citation type="journal article" date="2021" name="Syst. Appl. Microbiol.">
        <title>Roseomonas hellenica sp. nov., isolated from roots of wild-growing Alkanna tinctoria.</title>
        <authorList>
            <person name="Rat A."/>
            <person name="Naranjo H.D."/>
            <person name="Lebbe L."/>
            <person name="Cnockaert M."/>
            <person name="Krigas N."/>
            <person name="Grigoriadou K."/>
            <person name="Maloupa E."/>
            <person name="Willems A."/>
        </authorList>
    </citation>
    <scope>NUCLEOTIDE SEQUENCE</scope>
    <source>
        <strain evidence="4">LMG 28251</strain>
    </source>
</reference>
<evidence type="ECO:0000313" key="5">
    <source>
        <dbReference type="Proteomes" id="UP001196068"/>
    </source>
</evidence>
<dbReference type="Pfam" id="PF00496">
    <property type="entry name" value="SBP_bac_5"/>
    <property type="match status" value="1"/>
</dbReference>
<feature type="domain" description="Solute-binding protein family 5" evidence="3">
    <location>
        <begin position="78"/>
        <end position="424"/>
    </location>
</feature>
<evidence type="ECO:0000259" key="3">
    <source>
        <dbReference type="Pfam" id="PF00496"/>
    </source>
</evidence>
<dbReference type="Gene3D" id="3.10.105.10">
    <property type="entry name" value="Dipeptide-binding Protein, Domain 3"/>
    <property type="match status" value="1"/>
</dbReference>
<dbReference type="PANTHER" id="PTHR30290:SF83">
    <property type="entry name" value="ABC TRANSPORTER SUBSTRATE-BINDING PROTEIN"/>
    <property type="match status" value="1"/>
</dbReference>
<dbReference type="GO" id="GO:0015833">
    <property type="term" value="P:peptide transport"/>
    <property type="evidence" value="ECO:0007669"/>
    <property type="project" value="TreeGrafter"/>
</dbReference>
<dbReference type="InterPro" id="IPR039424">
    <property type="entry name" value="SBP_5"/>
</dbReference>
<accession>A0AAF1JU13</accession>
<name>A0AAF1JU13_9PROT</name>
<dbReference type="InterPro" id="IPR000914">
    <property type="entry name" value="SBP_5_dom"/>
</dbReference>
<dbReference type="Gene3D" id="3.40.190.10">
    <property type="entry name" value="Periplasmic binding protein-like II"/>
    <property type="match status" value="1"/>
</dbReference>
<dbReference type="GO" id="GO:1904680">
    <property type="term" value="F:peptide transmembrane transporter activity"/>
    <property type="evidence" value="ECO:0007669"/>
    <property type="project" value="TreeGrafter"/>
</dbReference>
<proteinExistence type="inferred from homology"/>
<dbReference type="InterPro" id="IPR030678">
    <property type="entry name" value="Peptide/Ni-bd"/>
</dbReference>
<sequence length="535" mass="59914">MITRRATLALAASALAAEEAIAQTPRGGELRIGMTLNDIPTARGAPDQGGEGIRWMGFTIYDSLVYWNLGQEETIPRIVPALAERFAPNPDNQSEWIFHLRHGVKFHDGSDFDADAVIFNLEKLLVREAPHYDPQQRLTLAFRLPDVKSWRKIDDFTLAIGTGTPNAYLLDQIVFLHISSPAQWRRLGGWEAFGRQPSGTGPFRVTEIVPRQRCVMLPFAEYWDVARRPKLDRLVLLPIPDANTRVAALLANQANFIEAPPPDAIPALRAQRMTIKVNPYPHVWPYILRIVGDGTPLADVRVRQALNLAVNREEIVQLLGGMAVPATGMVLPDSPWFGNPRFRIRHDPAEARRLLGEAGYNAARPLQITFQISTSGSGQMQPLPMNEAIQQQMRAAGIDLRFDVVEWNAMRVQRTRGPLDPTARGLHAINNSMGISTPFDAFQRFFSCNMAPPEGLNWSGVCEPALQALLDAAVLEFDETKRDALLARAHEMVVDNAYWLWVVHDVNPRALRPEVQGFAQAKSWYQDLTQVSVRR</sequence>
<protein>
    <submittedName>
        <fullName evidence="4">ABC transporter substrate-binding protein</fullName>
    </submittedName>
</protein>
<dbReference type="RefSeq" id="WP_211872302.1">
    <property type="nucleotide sequence ID" value="NZ_JAAEDH010000001.1"/>
</dbReference>